<comment type="cofactor">
    <cofactor evidence="13">
        <name>Mg(2+)</name>
        <dbReference type="ChEBI" id="CHEBI:18420"/>
    </cofactor>
</comment>
<dbReference type="Gene3D" id="3.50.30.40">
    <property type="entry name" value="Ribonuclease E inhibitor RraA/RraA-like"/>
    <property type="match status" value="1"/>
</dbReference>
<dbReference type="EMBL" id="WMBA01000022">
    <property type="protein sequence ID" value="MTD55496.1"/>
    <property type="molecule type" value="Genomic_DNA"/>
</dbReference>
<evidence type="ECO:0000256" key="11">
    <source>
        <dbReference type="ARBA" id="ARBA00032305"/>
    </source>
</evidence>
<proteinExistence type="inferred from homology"/>
<dbReference type="AlphaFoldDB" id="A0A6N7Z703"/>
<protein>
    <recommendedName>
        <fullName evidence="7">Putative 4-hydroxy-4-methyl-2-oxoglutarate aldolase</fullName>
        <ecNumber evidence="6">4.1.1.112</ecNumber>
        <ecNumber evidence="5">4.1.3.17</ecNumber>
    </recommendedName>
    <alternativeName>
        <fullName evidence="11">Oxaloacetate decarboxylase</fullName>
    </alternativeName>
    <alternativeName>
        <fullName evidence="9">Regulator of ribonuclease activity homolog</fullName>
    </alternativeName>
    <alternativeName>
        <fullName evidence="10">RraA-like protein</fullName>
    </alternativeName>
</protein>
<comment type="similarity">
    <text evidence="3">Belongs to the class II aldolase/RraA-like family.</text>
</comment>
<comment type="cofactor">
    <cofactor evidence="2">
        <name>a divalent metal cation</name>
        <dbReference type="ChEBI" id="CHEBI:60240"/>
    </cofactor>
</comment>
<comment type="subunit">
    <text evidence="4">Homotrimer.</text>
</comment>
<feature type="binding site" evidence="13">
    <location>
        <position position="105"/>
    </location>
    <ligand>
        <name>substrate</name>
    </ligand>
</feature>
<dbReference type="EC" id="4.1.1.112" evidence="6"/>
<dbReference type="GO" id="GO:0008948">
    <property type="term" value="F:oxaloacetate decarboxylase activity"/>
    <property type="evidence" value="ECO:0007669"/>
    <property type="project" value="UniProtKB-EC"/>
</dbReference>
<evidence type="ECO:0000256" key="5">
    <source>
        <dbReference type="ARBA" id="ARBA00012213"/>
    </source>
</evidence>
<keyword evidence="13" id="KW-0460">Magnesium</keyword>
<dbReference type="PANTHER" id="PTHR33254:SF4">
    <property type="entry name" value="4-HYDROXY-4-METHYL-2-OXOGLUTARATE ALDOLASE 3-RELATED"/>
    <property type="match status" value="1"/>
</dbReference>
<dbReference type="InterPro" id="IPR036704">
    <property type="entry name" value="RraA/RraA-like_sf"/>
</dbReference>
<dbReference type="Proteomes" id="UP000440096">
    <property type="component" value="Unassembled WGS sequence"/>
</dbReference>
<sequence>MRRCRALSTSAVSDALDRLGIAGQALGIAPLDRRFRLCGRAWTLRYGPVGEDRGTVGDYIDDLGPGDVVVLDNQSRLDATVWGDLLTVTAHRRGVEGTVIDGVCRDVDRSLALDYPVFSRGNWMRTGKDRVRVEATRIAVSIGGIRVEPGDLLLGDGDGLVVLPRFREADILAAAEEIESAEGRIRDQVTEGASLREARSAHGYHELQHCTGAAR</sequence>
<gene>
    <name evidence="14" type="ORF">GKO32_16150</name>
</gene>
<dbReference type="GO" id="GO:0046872">
    <property type="term" value="F:metal ion binding"/>
    <property type="evidence" value="ECO:0007669"/>
    <property type="project" value="UniProtKB-KW"/>
</dbReference>
<evidence type="ECO:0000256" key="2">
    <source>
        <dbReference type="ARBA" id="ARBA00001968"/>
    </source>
</evidence>
<evidence type="ECO:0000256" key="9">
    <source>
        <dbReference type="ARBA" id="ARBA00029596"/>
    </source>
</evidence>
<comment type="caution">
    <text evidence="14">The sequence shown here is derived from an EMBL/GenBank/DDBJ whole genome shotgun (WGS) entry which is preliminary data.</text>
</comment>
<feature type="binding site" evidence="13">
    <location>
        <position position="106"/>
    </location>
    <ligand>
        <name>Mg(2+)</name>
        <dbReference type="ChEBI" id="CHEBI:18420"/>
    </ligand>
</feature>
<dbReference type="PANTHER" id="PTHR33254">
    <property type="entry name" value="4-HYDROXY-4-METHYL-2-OXOGLUTARATE ALDOLASE 3-RELATED"/>
    <property type="match status" value="1"/>
</dbReference>
<evidence type="ECO:0000256" key="8">
    <source>
        <dbReference type="ARBA" id="ARBA00025046"/>
    </source>
</evidence>
<evidence type="ECO:0000256" key="10">
    <source>
        <dbReference type="ARBA" id="ARBA00030169"/>
    </source>
</evidence>
<evidence type="ECO:0000313" key="14">
    <source>
        <dbReference type="EMBL" id="MTD55496.1"/>
    </source>
</evidence>
<evidence type="ECO:0000256" key="12">
    <source>
        <dbReference type="ARBA" id="ARBA00047973"/>
    </source>
</evidence>
<accession>A0A6N7Z703</accession>
<evidence type="ECO:0000256" key="13">
    <source>
        <dbReference type="PIRSR" id="PIRSR605493-1"/>
    </source>
</evidence>
<organism evidence="14 15">
    <name type="scientific">Amycolatopsis pithecellobii</name>
    <dbReference type="NCBI Taxonomy" id="664692"/>
    <lineage>
        <taxon>Bacteria</taxon>
        <taxon>Bacillati</taxon>
        <taxon>Actinomycetota</taxon>
        <taxon>Actinomycetes</taxon>
        <taxon>Pseudonocardiales</taxon>
        <taxon>Pseudonocardiaceae</taxon>
        <taxon>Amycolatopsis</taxon>
    </lineage>
</organism>
<comment type="function">
    <text evidence="8">Catalyzes the aldol cleavage of 4-hydroxy-4-methyl-2-oxoglutarate (HMG) into 2 molecules of pyruvate. Also contains a secondary oxaloacetate (OAA) decarboxylase activity due to the common pyruvate enolate transition state formed following C-C bond cleavage in the retro-aldol and decarboxylation reactions.</text>
</comment>
<dbReference type="SUPFAM" id="SSF89562">
    <property type="entry name" value="RraA-like"/>
    <property type="match status" value="1"/>
</dbReference>
<evidence type="ECO:0000256" key="3">
    <source>
        <dbReference type="ARBA" id="ARBA00008621"/>
    </source>
</evidence>
<comment type="catalytic activity">
    <reaction evidence="12">
        <text>oxaloacetate + H(+) = pyruvate + CO2</text>
        <dbReference type="Rhea" id="RHEA:15641"/>
        <dbReference type="ChEBI" id="CHEBI:15361"/>
        <dbReference type="ChEBI" id="CHEBI:15378"/>
        <dbReference type="ChEBI" id="CHEBI:16452"/>
        <dbReference type="ChEBI" id="CHEBI:16526"/>
        <dbReference type="EC" id="4.1.1.112"/>
    </reaction>
</comment>
<name>A0A6N7Z703_9PSEU</name>
<evidence type="ECO:0000256" key="1">
    <source>
        <dbReference type="ARBA" id="ARBA00001342"/>
    </source>
</evidence>
<evidence type="ECO:0000256" key="4">
    <source>
        <dbReference type="ARBA" id="ARBA00011233"/>
    </source>
</evidence>
<evidence type="ECO:0000256" key="6">
    <source>
        <dbReference type="ARBA" id="ARBA00012947"/>
    </source>
</evidence>
<dbReference type="Pfam" id="PF03737">
    <property type="entry name" value="RraA-like"/>
    <property type="match status" value="1"/>
</dbReference>
<dbReference type="EC" id="4.1.3.17" evidence="5"/>
<dbReference type="InterPro" id="IPR005493">
    <property type="entry name" value="RraA/RraA-like"/>
</dbReference>
<comment type="catalytic activity">
    <reaction evidence="1">
        <text>4-hydroxy-4-methyl-2-oxoglutarate = 2 pyruvate</text>
        <dbReference type="Rhea" id="RHEA:22748"/>
        <dbReference type="ChEBI" id="CHEBI:15361"/>
        <dbReference type="ChEBI" id="CHEBI:58276"/>
        <dbReference type="EC" id="4.1.3.17"/>
    </reaction>
</comment>
<reference evidence="14 15" key="1">
    <citation type="submission" date="2019-11" db="EMBL/GenBank/DDBJ databases">
        <title>Draft genome of Amycolatopsis RM579.</title>
        <authorList>
            <person name="Duangmal K."/>
            <person name="Mingma R."/>
        </authorList>
    </citation>
    <scope>NUCLEOTIDE SEQUENCE [LARGE SCALE GENOMIC DNA]</scope>
    <source>
        <strain evidence="14 15">RM579</strain>
    </source>
</reference>
<dbReference type="GO" id="GO:0047443">
    <property type="term" value="F:4-hydroxy-4-methyl-2-oxoglutarate aldolase activity"/>
    <property type="evidence" value="ECO:0007669"/>
    <property type="project" value="UniProtKB-EC"/>
</dbReference>
<keyword evidence="15" id="KW-1185">Reference proteome</keyword>
<evidence type="ECO:0000313" key="15">
    <source>
        <dbReference type="Proteomes" id="UP000440096"/>
    </source>
</evidence>
<keyword evidence="13" id="KW-0479">Metal-binding</keyword>
<evidence type="ECO:0000256" key="7">
    <source>
        <dbReference type="ARBA" id="ARBA00016549"/>
    </source>
</evidence>
<feature type="binding site" evidence="13">
    <location>
        <begin position="83"/>
        <end position="86"/>
    </location>
    <ligand>
        <name>substrate</name>
    </ligand>
</feature>
<dbReference type="CDD" id="cd16841">
    <property type="entry name" value="RraA_family"/>
    <property type="match status" value="1"/>
</dbReference>